<reference evidence="1 2" key="1">
    <citation type="submission" date="2022-04" db="EMBL/GenBank/DDBJ databases">
        <title>Rhizobium coralii sp. nov., isolated from coral Turbinaria peltata.</title>
        <authorList>
            <person name="Sun H."/>
        </authorList>
    </citation>
    <scope>NUCLEOTIDE SEQUENCE [LARGE SCALE GENOMIC DNA]</scope>
    <source>
        <strain evidence="1 2">NTR19</strain>
    </source>
</reference>
<evidence type="ECO:0000313" key="2">
    <source>
        <dbReference type="Proteomes" id="UP001202827"/>
    </source>
</evidence>
<sequence>MTKKAIISQAELMRMATAARKHGVVVEREIDGVITRVTPFHELPKVAAPEPNHWDAVLEDAPPEPIQPPFDHRERYVMERLIDLGVGVRTYSCTIRSFGPHTQSKLLERGYVEVTNSIGDKFKDDEISLTRKGLADFKALERHRSKYPSL</sequence>
<evidence type="ECO:0000313" key="1">
    <source>
        <dbReference type="EMBL" id="MCK8779121.1"/>
    </source>
</evidence>
<organism evidence="1 2">
    <name type="scientific">Neorhizobium turbinariae</name>
    <dbReference type="NCBI Taxonomy" id="2937795"/>
    <lineage>
        <taxon>Bacteria</taxon>
        <taxon>Pseudomonadati</taxon>
        <taxon>Pseudomonadota</taxon>
        <taxon>Alphaproteobacteria</taxon>
        <taxon>Hyphomicrobiales</taxon>
        <taxon>Rhizobiaceae</taxon>
        <taxon>Rhizobium/Agrobacterium group</taxon>
        <taxon>Neorhizobium</taxon>
    </lineage>
</organism>
<dbReference type="EMBL" id="JALPRY010000004">
    <property type="protein sequence ID" value="MCK8779121.1"/>
    <property type="molecule type" value="Genomic_DNA"/>
</dbReference>
<protein>
    <submittedName>
        <fullName evidence="1">Uncharacterized protein</fullName>
    </submittedName>
</protein>
<keyword evidence="2" id="KW-1185">Reference proteome</keyword>
<dbReference type="RefSeq" id="WP_248681931.1">
    <property type="nucleotide sequence ID" value="NZ_JALPRY010000004.1"/>
</dbReference>
<gene>
    <name evidence="1" type="ORF">M0654_03890</name>
</gene>
<accession>A0ABT0IMP5</accession>
<dbReference type="Proteomes" id="UP001202827">
    <property type="component" value="Unassembled WGS sequence"/>
</dbReference>
<name>A0ABT0IMP5_9HYPH</name>
<comment type="caution">
    <text evidence="1">The sequence shown here is derived from an EMBL/GenBank/DDBJ whole genome shotgun (WGS) entry which is preliminary data.</text>
</comment>
<proteinExistence type="predicted"/>